<gene>
    <name evidence="2" type="ORF">WJX81_003652</name>
</gene>
<dbReference type="AlphaFoldDB" id="A0AAW1RKI0"/>
<evidence type="ECO:0008006" key="4">
    <source>
        <dbReference type="Google" id="ProtNLM"/>
    </source>
</evidence>
<sequence>MTLRSRMRQAHSKAGGASSGAGLGRGRDSGVGAASRVPLPHEGQASLQDEEAEDMAQEPLGLPWRWVLLAVVLAGVASLATSQWHHQPAFRAAWAARSHALQERMGGLSSRLAQQRDWSAAQARALAAGADATVRRGAGDAAAALQRSASWAGETAHAARQRAGAAAAHAGRTASEAWQRTFRVRLVRRGSRGHGVGRPCAAALDADALDAILRNASQWDGTRALMRDVWRGHKEDPRKGAGVLLAGGSAAALQAATLAIKQALPPICSGCLLVLQAERGDLSNGGAENRGLLQSRLAAFLKACPASVIVLESVQALHPELLPVLVNALGEGGAFEADGSPVPAWKATYVVSMLVPGALFDAEGDTAFGAAVKKELTSALKGKAEGSALALADAARDAEAFRRRLEYVAPLRG</sequence>
<evidence type="ECO:0000313" key="3">
    <source>
        <dbReference type="Proteomes" id="UP001445335"/>
    </source>
</evidence>
<feature type="compositionally biased region" description="Basic residues" evidence="1">
    <location>
        <begin position="1"/>
        <end position="11"/>
    </location>
</feature>
<evidence type="ECO:0000256" key="1">
    <source>
        <dbReference type="SAM" id="MobiDB-lite"/>
    </source>
</evidence>
<keyword evidence="3" id="KW-1185">Reference proteome</keyword>
<proteinExistence type="predicted"/>
<protein>
    <recommendedName>
        <fullName evidence="4">ATPase AAA-type core domain-containing protein</fullName>
    </recommendedName>
</protein>
<evidence type="ECO:0000313" key="2">
    <source>
        <dbReference type="EMBL" id="KAK9834021.1"/>
    </source>
</evidence>
<organism evidence="2 3">
    <name type="scientific">Elliptochloris bilobata</name>
    <dbReference type="NCBI Taxonomy" id="381761"/>
    <lineage>
        <taxon>Eukaryota</taxon>
        <taxon>Viridiplantae</taxon>
        <taxon>Chlorophyta</taxon>
        <taxon>core chlorophytes</taxon>
        <taxon>Trebouxiophyceae</taxon>
        <taxon>Trebouxiophyceae incertae sedis</taxon>
        <taxon>Elliptochloris clade</taxon>
        <taxon>Elliptochloris</taxon>
    </lineage>
</organism>
<comment type="caution">
    <text evidence="2">The sequence shown here is derived from an EMBL/GenBank/DDBJ whole genome shotgun (WGS) entry which is preliminary data.</text>
</comment>
<dbReference type="Proteomes" id="UP001445335">
    <property type="component" value="Unassembled WGS sequence"/>
</dbReference>
<name>A0AAW1RKI0_9CHLO</name>
<dbReference type="EMBL" id="JALJOU010000034">
    <property type="protein sequence ID" value="KAK9834021.1"/>
    <property type="molecule type" value="Genomic_DNA"/>
</dbReference>
<accession>A0AAW1RKI0</accession>
<reference evidence="2 3" key="1">
    <citation type="journal article" date="2024" name="Nat. Commun.">
        <title>Phylogenomics reveals the evolutionary origins of lichenization in chlorophyte algae.</title>
        <authorList>
            <person name="Puginier C."/>
            <person name="Libourel C."/>
            <person name="Otte J."/>
            <person name="Skaloud P."/>
            <person name="Haon M."/>
            <person name="Grisel S."/>
            <person name="Petersen M."/>
            <person name="Berrin J.G."/>
            <person name="Delaux P.M."/>
            <person name="Dal Grande F."/>
            <person name="Keller J."/>
        </authorList>
    </citation>
    <scope>NUCLEOTIDE SEQUENCE [LARGE SCALE GENOMIC DNA]</scope>
    <source>
        <strain evidence="2 3">SAG 245.80</strain>
    </source>
</reference>
<feature type="region of interest" description="Disordered" evidence="1">
    <location>
        <begin position="1"/>
        <end position="37"/>
    </location>
</feature>